<gene>
    <name evidence="8" type="ORF">NSA47_05490</name>
</gene>
<reference evidence="8" key="1">
    <citation type="submission" date="2022-07" db="EMBL/GenBank/DDBJ databases">
        <title>Enhanced cultured diversity of the mouse gut microbiota enables custom-made synthetic communities.</title>
        <authorList>
            <person name="Afrizal A."/>
        </authorList>
    </citation>
    <scope>NUCLEOTIDE SEQUENCE</scope>
    <source>
        <strain evidence="8">DSM 28593</strain>
    </source>
</reference>
<evidence type="ECO:0000256" key="4">
    <source>
        <dbReference type="ARBA" id="ARBA00023159"/>
    </source>
</evidence>
<evidence type="ECO:0000256" key="2">
    <source>
        <dbReference type="ARBA" id="ARBA00022737"/>
    </source>
</evidence>
<organism evidence="8 9">
    <name type="scientific">Irregularibacter muris</name>
    <dbReference type="NCBI Taxonomy" id="1796619"/>
    <lineage>
        <taxon>Bacteria</taxon>
        <taxon>Bacillati</taxon>
        <taxon>Bacillota</taxon>
        <taxon>Clostridia</taxon>
        <taxon>Eubacteriales</taxon>
        <taxon>Eubacteriaceae</taxon>
        <taxon>Irregularibacter</taxon>
    </lineage>
</organism>
<dbReference type="PROSITE" id="PS51099">
    <property type="entry name" value="PTS_EIIB_TYPE_2"/>
    <property type="match status" value="1"/>
</dbReference>
<dbReference type="Gene3D" id="1.10.1790.10">
    <property type="entry name" value="PRD domain"/>
    <property type="match status" value="2"/>
</dbReference>
<keyword evidence="3" id="KW-0805">Transcription regulation</keyword>
<evidence type="ECO:0000259" key="6">
    <source>
        <dbReference type="PROSITE" id="PS51099"/>
    </source>
</evidence>
<dbReference type="InterPro" id="IPR011608">
    <property type="entry name" value="PRD"/>
</dbReference>
<dbReference type="GO" id="GO:0006355">
    <property type="term" value="P:regulation of DNA-templated transcription"/>
    <property type="evidence" value="ECO:0007669"/>
    <property type="project" value="InterPro"/>
</dbReference>
<dbReference type="Pfam" id="PF05043">
    <property type="entry name" value="Mga"/>
    <property type="match status" value="1"/>
</dbReference>
<dbReference type="PANTHER" id="PTHR30185:SF18">
    <property type="entry name" value="TRANSCRIPTIONAL REGULATOR MTLR"/>
    <property type="match status" value="1"/>
</dbReference>
<dbReference type="Gene3D" id="3.40.50.2300">
    <property type="match status" value="1"/>
</dbReference>
<name>A0AAE3L3K9_9FIRM</name>
<dbReference type="InterPro" id="IPR036634">
    <property type="entry name" value="PRD_sf"/>
</dbReference>
<evidence type="ECO:0000256" key="3">
    <source>
        <dbReference type="ARBA" id="ARBA00023015"/>
    </source>
</evidence>
<dbReference type="GO" id="GO:0008982">
    <property type="term" value="F:protein-N(PI)-phosphohistidine-sugar phosphotransferase activity"/>
    <property type="evidence" value="ECO:0007669"/>
    <property type="project" value="InterPro"/>
</dbReference>
<dbReference type="RefSeq" id="WP_257529911.1">
    <property type="nucleotide sequence ID" value="NZ_JANKAS010000003.1"/>
</dbReference>
<dbReference type="InterPro" id="IPR007737">
    <property type="entry name" value="Mga_HTH"/>
</dbReference>
<proteinExistence type="predicted"/>
<keyword evidence="5" id="KW-0804">Transcription</keyword>
<evidence type="ECO:0000313" key="9">
    <source>
        <dbReference type="Proteomes" id="UP001205748"/>
    </source>
</evidence>
<feature type="domain" description="PRD" evidence="7">
    <location>
        <begin position="196"/>
        <end position="303"/>
    </location>
</feature>
<dbReference type="GO" id="GO:0009401">
    <property type="term" value="P:phosphoenolpyruvate-dependent sugar phosphotransferase system"/>
    <property type="evidence" value="ECO:0007669"/>
    <property type="project" value="InterPro"/>
</dbReference>
<accession>A0AAE3L3K9</accession>
<evidence type="ECO:0000313" key="8">
    <source>
        <dbReference type="EMBL" id="MCR1898443.1"/>
    </source>
</evidence>
<dbReference type="SUPFAM" id="SSF63520">
    <property type="entry name" value="PTS-regulatory domain, PRD"/>
    <property type="match status" value="2"/>
</dbReference>
<dbReference type="InterPro" id="IPR050661">
    <property type="entry name" value="BglG_antiterminators"/>
</dbReference>
<dbReference type="Proteomes" id="UP001205748">
    <property type="component" value="Unassembled WGS sequence"/>
</dbReference>
<keyword evidence="1" id="KW-0808">Transferase</keyword>
<keyword evidence="2" id="KW-0677">Repeat</keyword>
<evidence type="ECO:0000256" key="5">
    <source>
        <dbReference type="ARBA" id="ARBA00023163"/>
    </source>
</evidence>
<keyword evidence="4" id="KW-0010">Activator</keyword>
<dbReference type="InterPro" id="IPR013011">
    <property type="entry name" value="PTS_EIIB_2"/>
</dbReference>
<dbReference type="InterPro" id="IPR003501">
    <property type="entry name" value="PTS_EIIB_2/3"/>
</dbReference>
<feature type="domain" description="PTS EIIB type-2" evidence="6">
    <location>
        <begin position="420"/>
        <end position="508"/>
    </location>
</feature>
<protein>
    <submittedName>
        <fullName evidence="8">Transcription antiterminator</fullName>
    </submittedName>
</protein>
<dbReference type="InterPro" id="IPR036388">
    <property type="entry name" value="WH-like_DNA-bd_sf"/>
</dbReference>
<dbReference type="SUPFAM" id="SSF52794">
    <property type="entry name" value="PTS system IIB component-like"/>
    <property type="match status" value="1"/>
</dbReference>
<dbReference type="EMBL" id="JANKAS010000003">
    <property type="protein sequence ID" value="MCR1898443.1"/>
    <property type="molecule type" value="Genomic_DNA"/>
</dbReference>
<sequence>MDQLNQRQIELLRLLISDNSYKPIKNFAHTLGVSNKTISWDLDEIQSFIEKTGSTLERKSGSGVKLHYDDAQLFQLVEIINSHGNINEQISVEQRRAEIARSLLLNSKEYTTIQKLSNQYYVSRTSILNDLKYIEDQFREFNIKIIRTRDGTRISAKEMDIRNALAYVIQENIHYNSNYLIEYQILRHNENNIEGLDEVDEIKFFENLLNGLESDMKRIIYEPYYTNLLTHLLIMTKRIREGNDLEEIRGSNDRLTEIDSKIYKGVFKIVNQIENHYDIKIADNEVFYIYQYLISSGLRNKDNQISKPSDELEALSKMFTRKLIAVISDMSEKDFNYDNKLFQSLLLHIKPMLNRLVAGIKIKNPLLDEITTEFSEFFTITRIACMIVCDMLEIENISLDEVAYIMTYFQYEIEKSNSNKQAIVICHSGYGTSQLLATRLRKSFANLNISDVIASSKLNRVDLDDIDLIISTVKLNIDKPYVLVSAFLGEADIKNIQHLIDNQSLGKINNKQKEIFEDVVVNNTYNYKKETDLPNILKKNQGIEFNKNEMVCLNETICIYPYKTNEKSTLLLTSIDKENKDIYVIKYDNHHYLISTVKKIISNHNKQKSP</sequence>
<feature type="domain" description="PRD" evidence="7">
    <location>
        <begin position="311"/>
        <end position="419"/>
    </location>
</feature>
<evidence type="ECO:0000256" key="1">
    <source>
        <dbReference type="ARBA" id="ARBA00022679"/>
    </source>
</evidence>
<dbReference type="InterPro" id="IPR036095">
    <property type="entry name" value="PTS_EIIB-like_sf"/>
</dbReference>
<comment type="caution">
    <text evidence="8">The sequence shown here is derived from an EMBL/GenBank/DDBJ whole genome shotgun (WGS) entry which is preliminary data.</text>
</comment>
<dbReference type="Pfam" id="PF00874">
    <property type="entry name" value="PRD"/>
    <property type="match status" value="2"/>
</dbReference>
<dbReference type="PROSITE" id="PS51372">
    <property type="entry name" value="PRD_2"/>
    <property type="match status" value="2"/>
</dbReference>
<dbReference type="AlphaFoldDB" id="A0AAE3L3K9"/>
<evidence type="ECO:0000259" key="7">
    <source>
        <dbReference type="PROSITE" id="PS51372"/>
    </source>
</evidence>
<dbReference type="Pfam" id="PF02302">
    <property type="entry name" value="PTS_IIB"/>
    <property type="match status" value="1"/>
</dbReference>
<keyword evidence="9" id="KW-1185">Reference proteome</keyword>
<dbReference type="CDD" id="cd05568">
    <property type="entry name" value="PTS_IIB_bgl_like"/>
    <property type="match status" value="1"/>
</dbReference>
<dbReference type="Gene3D" id="1.10.10.10">
    <property type="entry name" value="Winged helix-like DNA-binding domain superfamily/Winged helix DNA-binding domain"/>
    <property type="match status" value="2"/>
</dbReference>
<dbReference type="PANTHER" id="PTHR30185">
    <property type="entry name" value="CRYPTIC BETA-GLUCOSIDE BGL OPERON ANTITERMINATOR"/>
    <property type="match status" value="1"/>
</dbReference>